<dbReference type="Proteomes" id="UP001164506">
    <property type="component" value="Chromosome"/>
</dbReference>
<sequence>MTFGGAVTAEASDPVARHMVSRGKGGDLRNPERIRAWSHPFGTELDATH</sequence>
<evidence type="ECO:0000313" key="2">
    <source>
        <dbReference type="EMBL" id="UZX19810.1"/>
    </source>
</evidence>
<reference evidence="2" key="1">
    <citation type="submission" date="2021-09" db="EMBL/GenBank/DDBJ databases">
        <title>Complete genome sequence and metabolic characterization of Streptomyces tanashiensis DSM 731 the producer of antibacterial Kalafungin and diverse secondary metabolites.</title>
        <authorList>
            <person name="Abbasi M.N."/>
            <person name="Anwar M.N."/>
            <person name="Alam K."/>
            <person name="Shoaib M."/>
            <person name="Lin Z."/>
            <person name="Hayat M."/>
            <person name="Ali M.I."/>
            <person name="Malik H.M.T."/>
            <person name="Ahmed I."/>
            <person name="Li A."/>
            <person name="Hailong Wang H."/>
            <person name="Zhang Y."/>
        </authorList>
    </citation>
    <scope>NUCLEOTIDE SEQUENCE</scope>
    <source>
        <strain evidence="2">Kala</strain>
    </source>
</reference>
<gene>
    <name evidence="2" type="ORF">LDH80_03295</name>
</gene>
<evidence type="ECO:0000313" key="3">
    <source>
        <dbReference type="Proteomes" id="UP001164506"/>
    </source>
</evidence>
<dbReference type="RefSeq" id="WP_190105600.1">
    <property type="nucleotide sequence ID" value="NZ_CP084204.1"/>
</dbReference>
<organism evidence="2 3">
    <name type="scientific">Streptomyces tanashiensis</name>
    <dbReference type="NCBI Taxonomy" id="67367"/>
    <lineage>
        <taxon>Bacteria</taxon>
        <taxon>Bacillati</taxon>
        <taxon>Actinomycetota</taxon>
        <taxon>Actinomycetes</taxon>
        <taxon>Kitasatosporales</taxon>
        <taxon>Streptomycetaceae</taxon>
        <taxon>Streptomyces</taxon>
    </lineage>
</organism>
<accession>A0ABY6QRK7</accession>
<evidence type="ECO:0000256" key="1">
    <source>
        <dbReference type="SAM" id="MobiDB-lite"/>
    </source>
</evidence>
<proteinExistence type="predicted"/>
<feature type="compositionally biased region" description="Basic and acidic residues" evidence="1">
    <location>
        <begin position="24"/>
        <end position="35"/>
    </location>
</feature>
<name>A0ABY6QRK7_9ACTN</name>
<keyword evidence="3" id="KW-1185">Reference proteome</keyword>
<feature type="region of interest" description="Disordered" evidence="1">
    <location>
        <begin position="1"/>
        <end position="49"/>
    </location>
</feature>
<dbReference type="EMBL" id="CP084204">
    <property type="protein sequence ID" value="UZX19810.1"/>
    <property type="molecule type" value="Genomic_DNA"/>
</dbReference>
<dbReference type="GeneID" id="95598435"/>
<protein>
    <submittedName>
        <fullName evidence="2">Uncharacterized protein</fullName>
    </submittedName>
</protein>